<dbReference type="PANTHER" id="PTHR48081:SF3">
    <property type="entry name" value="ALPHA_BETA HYDROLASE FOLD-3 DOMAIN-CONTAINING PROTEIN"/>
    <property type="match status" value="1"/>
</dbReference>
<organism evidence="3 4">
    <name type="scientific">Terfezia boudieri ATCC MYA-4762</name>
    <dbReference type="NCBI Taxonomy" id="1051890"/>
    <lineage>
        <taxon>Eukaryota</taxon>
        <taxon>Fungi</taxon>
        <taxon>Dikarya</taxon>
        <taxon>Ascomycota</taxon>
        <taxon>Pezizomycotina</taxon>
        <taxon>Pezizomycetes</taxon>
        <taxon>Pezizales</taxon>
        <taxon>Pezizaceae</taxon>
        <taxon>Terfezia</taxon>
    </lineage>
</organism>
<feature type="domain" description="Alpha/beta hydrolase fold-3" evidence="2">
    <location>
        <begin position="51"/>
        <end position="149"/>
    </location>
</feature>
<dbReference type="Pfam" id="PF07859">
    <property type="entry name" value="Abhydrolase_3"/>
    <property type="match status" value="1"/>
</dbReference>
<dbReference type="PANTHER" id="PTHR48081">
    <property type="entry name" value="AB HYDROLASE SUPERFAMILY PROTEIN C4A8.06C"/>
    <property type="match status" value="1"/>
</dbReference>
<accession>A0A3N4LQP8</accession>
<dbReference type="InterPro" id="IPR029058">
    <property type="entry name" value="AB_hydrolase_fold"/>
</dbReference>
<gene>
    <name evidence="3" type="ORF">L211DRAFT_837014</name>
</gene>
<evidence type="ECO:0000256" key="1">
    <source>
        <dbReference type="ARBA" id="ARBA00022801"/>
    </source>
</evidence>
<dbReference type="AlphaFoldDB" id="A0A3N4LQP8"/>
<name>A0A3N4LQP8_9PEZI</name>
<evidence type="ECO:0000259" key="2">
    <source>
        <dbReference type="Pfam" id="PF07859"/>
    </source>
</evidence>
<sequence>MSTPTPLTTKTYTYKTQPPPSSLSILATAHYLPAYTGAYTGANSPLRPITLCFHGGGFIIGHKDAIPKAEVDFLARDHGFVVVSVDYSLCPQVSLREGPMRDTEDAYRWCREVLPGLLAGEEDGVEVDGKRVGVLGYSAGGLLATSTAFLPNPPSAIVDFYGSKYLRDPWWTLPNANKPVPDFPPEFTNQVFSTSTIPTSFPILPPTSPDFIMTPRLACLLGGIKDGSSIKKLMKDESDYETVDSAARWNAPGGVQNFKGKTGVCFVHGDSDELVPVELAERAVRELRGLGVEAELVLAKGGLHGFDSDILEGREGSHWGEVERALGWLVERV</sequence>
<keyword evidence="4" id="KW-1185">Reference proteome</keyword>
<proteinExistence type="predicted"/>
<evidence type="ECO:0000313" key="3">
    <source>
        <dbReference type="EMBL" id="RPB25160.1"/>
    </source>
</evidence>
<protein>
    <submittedName>
        <fullName evidence="3">Alpha/beta-hydrolase</fullName>
    </submittedName>
</protein>
<reference evidence="3 4" key="1">
    <citation type="journal article" date="2018" name="Nat. Ecol. Evol.">
        <title>Pezizomycetes genomes reveal the molecular basis of ectomycorrhizal truffle lifestyle.</title>
        <authorList>
            <person name="Murat C."/>
            <person name="Payen T."/>
            <person name="Noel B."/>
            <person name="Kuo A."/>
            <person name="Morin E."/>
            <person name="Chen J."/>
            <person name="Kohler A."/>
            <person name="Krizsan K."/>
            <person name="Balestrini R."/>
            <person name="Da Silva C."/>
            <person name="Montanini B."/>
            <person name="Hainaut M."/>
            <person name="Levati E."/>
            <person name="Barry K.W."/>
            <person name="Belfiori B."/>
            <person name="Cichocki N."/>
            <person name="Clum A."/>
            <person name="Dockter R.B."/>
            <person name="Fauchery L."/>
            <person name="Guy J."/>
            <person name="Iotti M."/>
            <person name="Le Tacon F."/>
            <person name="Lindquist E.A."/>
            <person name="Lipzen A."/>
            <person name="Malagnac F."/>
            <person name="Mello A."/>
            <person name="Molinier V."/>
            <person name="Miyauchi S."/>
            <person name="Poulain J."/>
            <person name="Riccioni C."/>
            <person name="Rubini A."/>
            <person name="Sitrit Y."/>
            <person name="Splivallo R."/>
            <person name="Traeger S."/>
            <person name="Wang M."/>
            <person name="Zifcakova L."/>
            <person name="Wipf D."/>
            <person name="Zambonelli A."/>
            <person name="Paolocci F."/>
            <person name="Nowrousian M."/>
            <person name="Ottonello S."/>
            <person name="Baldrian P."/>
            <person name="Spatafora J.W."/>
            <person name="Henrissat B."/>
            <person name="Nagy L.G."/>
            <person name="Aury J.M."/>
            <person name="Wincker P."/>
            <person name="Grigoriev I.V."/>
            <person name="Bonfante P."/>
            <person name="Martin F.M."/>
        </authorList>
    </citation>
    <scope>NUCLEOTIDE SEQUENCE [LARGE SCALE GENOMIC DNA]</scope>
    <source>
        <strain evidence="3 4">ATCC MYA-4762</strain>
    </source>
</reference>
<dbReference type="EMBL" id="ML121539">
    <property type="protein sequence ID" value="RPB25160.1"/>
    <property type="molecule type" value="Genomic_DNA"/>
</dbReference>
<dbReference type="Gene3D" id="3.40.50.1820">
    <property type="entry name" value="alpha/beta hydrolase"/>
    <property type="match status" value="1"/>
</dbReference>
<dbReference type="STRING" id="1051890.A0A3N4LQP8"/>
<dbReference type="SUPFAM" id="SSF53474">
    <property type="entry name" value="alpha/beta-Hydrolases"/>
    <property type="match status" value="1"/>
</dbReference>
<dbReference type="Proteomes" id="UP000267821">
    <property type="component" value="Unassembled WGS sequence"/>
</dbReference>
<keyword evidence="1 3" id="KW-0378">Hydrolase</keyword>
<dbReference type="InterPro" id="IPR050300">
    <property type="entry name" value="GDXG_lipolytic_enzyme"/>
</dbReference>
<dbReference type="GO" id="GO:0016787">
    <property type="term" value="F:hydrolase activity"/>
    <property type="evidence" value="ECO:0007669"/>
    <property type="project" value="UniProtKB-KW"/>
</dbReference>
<dbReference type="InterPro" id="IPR013094">
    <property type="entry name" value="AB_hydrolase_3"/>
</dbReference>
<evidence type="ECO:0000313" key="4">
    <source>
        <dbReference type="Proteomes" id="UP000267821"/>
    </source>
</evidence>
<dbReference type="OrthoDB" id="19653at2759"/>
<dbReference type="InParanoid" id="A0A3N4LQP8"/>